<feature type="repeat" description="PPR" evidence="2">
    <location>
        <begin position="505"/>
        <end position="539"/>
    </location>
</feature>
<feature type="repeat" description="PPR" evidence="2">
    <location>
        <begin position="404"/>
        <end position="438"/>
    </location>
</feature>
<dbReference type="NCBIfam" id="TIGR00756">
    <property type="entry name" value="PPR"/>
    <property type="match status" value="6"/>
</dbReference>
<evidence type="ECO:0000313" key="5">
    <source>
        <dbReference type="Proteomes" id="UP001552299"/>
    </source>
</evidence>
<sequence>MFTALLRLHTLHFSFLAGELRLFHLTAHYSFKLNKFTVPSLLRNCSSRLDISHGKRIHAIIFQLGLHSDLYIASSLIVLYSKCGHLSDANHVFDQMPQRDATVWNSMVGGYFHQQHYHEGLAYLRQMQLAGLRPDCHSLTILLKACSDGGLGLEQGEQVHGFLVRNALDHDTFALTALMHAYSRTGKVSRACKVFDGVFDKSISMWNAVISGLCYNGLWDRSLELFVLMMFEGFEVQSETASCVLVACTMVDASGFGQGVHCSAIKMGFDLDSYVCSSLISLYANVGLMVEAFRLFDSVPSKEVQLWNSMISAFFSNSCASEALDAYNQMRASNVKPDSITITNVISACSLVGQWKFGRKIHGLLIKMPELSTMVVQSSLISMYMRIGDVYDGIILFNSVKERDVVLLSSMITGFCQNKHYDHAFQMFSQFCAEGFIPDSGIIASIVSACTTMDWLQLGYEIHSLAIKNGTICDPFVGSALICMYSKCGFPLSAASIFCAIAKKNLVVWNSLISGYSHNGLLDESINAFAGIAQNGLLPDSVSITSVLVPVSIFAALAKGKMIHGYLMRNGIFCDEIVGNSFIDMYMKCGCLRYAQLIFDRLPVRNLVTWNTMIAGYGSHGHCLKAINLFDEMQQLKIIPDGTSFLSIISSCSHSGLVEEGRKLYDSMINCYRIKPAMEHYANMVDLLGRAGCLDEAYCFIKDMPVEPDQSIWLCFLSACRSHRVLHLGEIASGRLIKGKPQESGSYSQVLNFYGEMGLREKAASLRVQMKEAGMPKNPGCSWIEVVDKVQVFNSGDSSSALTTEIHASLRSLKRNMKLVEGFESL</sequence>
<organism evidence="4 5">
    <name type="scientific">Dendrobium thyrsiflorum</name>
    <name type="common">Pinecone-like raceme dendrobium</name>
    <name type="synonym">Orchid</name>
    <dbReference type="NCBI Taxonomy" id="117978"/>
    <lineage>
        <taxon>Eukaryota</taxon>
        <taxon>Viridiplantae</taxon>
        <taxon>Streptophyta</taxon>
        <taxon>Embryophyta</taxon>
        <taxon>Tracheophyta</taxon>
        <taxon>Spermatophyta</taxon>
        <taxon>Magnoliopsida</taxon>
        <taxon>Liliopsida</taxon>
        <taxon>Asparagales</taxon>
        <taxon>Orchidaceae</taxon>
        <taxon>Epidendroideae</taxon>
        <taxon>Malaxideae</taxon>
        <taxon>Dendrobiinae</taxon>
        <taxon>Dendrobium</taxon>
    </lineage>
</organism>
<dbReference type="GO" id="GO:0003729">
    <property type="term" value="F:mRNA binding"/>
    <property type="evidence" value="ECO:0007669"/>
    <property type="project" value="UniProtKB-ARBA"/>
</dbReference>
<dbReference type="EMBL" id="JANQDX010000009">
    <property type="protein sequence ID" value="KAL0919522.1"/>
    <property type="molecule type" value="Genomic_DNA"/>
</dbReference>
<dbReference type="AlphaFoldDB" id="A0ABD0VAF9"/>
<reference evidence="4 5" key="1">
    <citation type="journal article" date="2024" name="Plant Biotechnol. J.">
        <title>Dendrobium thyrsiflorum genome and its molecular insights into genes involved in important horticultural traits.</title>
        <authorList>
            <person name="Chen B."/>
            <person name="Wang J.Y."/>
            <person name="Zheng P.J."/>
            <person name="Li K.L."/>
            <person name="Liang Y.M."/>
            <person name="Chen X.F."/>
            <person name="Zhang C."/>
            <person name="Zhao X."/>
            <person name="He X."/>
            <person name="Zhang G.Q."/>
            <person name="Liu Z.J."/>
            <person name="Xu Q."/>
        </authorList>
    </citation>
    <scope>NUCLEOTIDE SEQUENCE [LARGE SCALE GENOMIC DNA]</scope>
    <source>
        <strain evidence="4">GZMU011</strain>
    </source>
</reference>
<keyword evidence="1" id="KW-0677">Repeat</keyword>
<dbReference type="FunFam" id="1.25.40.10:FF:000073">
    <property type="entry name" value="Pentatricopeptide repeat-containing protein chloroplastic"/>
    <property type="match status" value="1"/>
</dbReference>
<dbReference type="InterPro" id="IPR011990">
    <property type="entry name" value="TPR-like_helical_dom_sf"/>
</dbReference>
<dbReference type="PANTHER" id="PTHR47926:SF452">
    <property type="entry name" value="PENTATRICOPEPTIDE REPEAT-CONTAINING PROTEIN"/>
    <property type="match status" value="1"/>
</dbReference>
<feature type="chain" id="PRO_5044844338" description="Pentatricopeptide repeat-containing protein" evidence="3">
    <location>
        <begin position="19"/>
        <end position="826"/>
    </location>
</feature>
<dbReference type="InterPro" id="IPR046848">
    <property type="entry name" value="E_motif"/>
</dbReference>
<evidence type="ECO:0008006" key="6">
    <source>
        <dbReference type="Google" id="ProtNLM"/>
    </source>
</evidence>
<dbReference type="FunFam" id="1.25.40.10:FF:000090">
    <property type="entry name" value="Pentatricopeptide repeat-containing protein, chloroplastic"/>
    <property type="match status" value="1"/>
</dbReference>
<dbReference type="InterPro" id="IPR046960">
    <property type="entry name" value="PPR_At4g14850-like_plant"/>
</dbReference>
<feature type="repeat" description="PPR" evidence="2">
    <location>
        <begin position="303"/>
        <end position="337"/>
    </location>
</feature>
<dbReference type="PANTHER" id="PTHR47926">
    <property type="entry name" value="PENTATRICOPEPTIDE REPEAT-CONTAINING PROTEIN"/>
    <property type="match status" value="1"/>
</dbReference>
<feature type="repeat" description="PPR" evidence="2">
    <location>
        <begin position="606"/>
        <end position="640"/>
    </location>
</feature>
<comment type="caution">
    <text evidence="4">The sequence shown here is derived from an EMBL/GenBank/DDBJ whole genome shotgun (WGS) entry which is preliminary data.</text>
</comment>
<dbReference type="Gene3D" id="1.25.40.10">
    <property type="entry name" value="Tetratricopeptide repeat domain"/>
    <property type="match status" value="7"/>
</dbReference>
<dbReference type="FunFam" id="1.25.40.10:FF:000344">
    <property type="entry name" value="Pentatricopeptide repeat-containing protein"/>
    <property type="match status" value="1"/>
</dbReference>
<feature type="signal peptide" evidence="3">
    <location>
        <begin position="1"/>
        <end position="18"/>
    </location>
</feature>
<gene>
    <name evidence="4" type="ORF">M5K25_011620</name>
</gene>
<proteinExistence type="predicted"/>
<dbReference type="Proteomes" id="UP001552299">
    <property type="component" value="Unassembled WGS sequence"/>
</dbReference>
<keyword evidence="5" id="KW-1185">Reference proteome</keyword>
<dbReference type="InterPro" id="IPR002885">
    <property type="entry name" value="PPR_rpt"/>
</dbReference>
<dbReference type="GO" id="GO:0016070">
    <property type="term" value="P:RNA metabolic process"/>
    <property type="evidence" value="ECO:0007669"/>
    <property type="project" value="UniProtKB-ARBA"/>
</dbReference>
<feature type="repeat" description="PPR" evidence="2">
    <location>
        <begin position="202"/>
        <end position="236"/>
    </location>
</feature>
<dbReference type="PROSITE" id="PS51375">
    <property type="entry name" value="PPR"/>
    <property type="match status" value="6"/>
</dbReference>
<evidence type="ECO:0000256" key="3">
    <source>
        <dbReference type="SAM" id="SignalP"/>
    </source>
</evidence>
<accession>A0ABD0VAF9</accession>
<name>A0ABD0VAF9_DENTH</name>
<protein>
    <recommendedName>
        <fullName evidence="6">Pentatricopeptide repeat-containing protein</fullName>
    </recommendedName>
</protein>
<evidence type="ECO:0000256" key="2">
    <source>
        <dbReference type="PROSITE-ProRule" id="PRU00708"/>
    </source>
</evidence>
<evidence type="ECO:0000313" key="4">
    <source>
        <dbReference type="EMBL" id="KAL0919522.1"/>
    </source>
</evidence>
<dbReference type="Pfam" id="PF13041">
    <property type="entry name" value="PPR_2"/>
    <property type="match status" value="2"/>
</dbReference>
<evidence type="ECO:0000256" key="1">
    <source>
        <dbReference type="ARBA" id="ARBA00022737"/>
    </source>
</evidence>
<dbReference type="Pfam" id="PF01535">
    <property type="entry name" value="PPR"/>
    <property type="match status" value="8"/>
</dbReference>
<feature type="repeat" description="PPR" evidence="2">
    <location>
        <begin position="100"/>
        <end position="134"/>
    </location>
</feature>
<keyword evidence="3" id="KW-0732">Signal</keyword>
<dbReference type="Pfam" id="PF20431">
    <property type="entry name" value="E_motif"/>
    <property type="match status" value="1"/>
</dbReference>